<comment type="caution">
    <text evidence="6">Lacks conserved residue(s) required for the propagation of feature annotation.</text>
</comment>
<keyword evidence="6" id="KW-0812">Transmembrane</keyword>
<evidence type="ECO:0000256" key="2">
    <source>
        <dbReference type="ARBA" id="ARBA00022553"/>
    </source>
</evidence>
<evidence type="ECO:0000256" key="3">
    <source>
        <dbReference type="ARBA" id="ARBA00022630"/>
    </source>
</evidence>
<gene>
    <name evidence="6" type="primary">rnfG</name>
    <name evidence="8" type="ORF">AYO28_23125</name>
</gene>
<dbReference type="SMART" id="SM00900">
    <property type="entry name" value="FMN_bind"/>
    <property type="match status" value="1"/>
</dbReference>
<feature type="domain" description="FMN-binding" evidence="7">
    <location>
        <begin position="96"/>
        <end position="188"/>
    </location>
</feature>
<dbReference type="Pfam" id="PF04205">
    <property type="entry name" value="FMN_bind"/>
    <property type="match status" value="1"/>
</dbReference>
<dbReference type="PANTHER" id="PTHR36118:SF1">
    <property type="entry name" value="ION-TRANSLOCATING OXIDOREDUCTASE COMPLEX SUBUNIT G"/>
    <property type="match status" value="1"/>
</dbReference>
<evidence type="ECO:0000256" key="5">
    <source>
        <dbReference type="ARBA" id="ARBA00022982"/>
    </source>
</evidence>
<sequence length="203" mass="21960">MNLRGPLVVGLLTLISAGASIAWQHYCAPLIAAAEQDRQARAWLAVLPDASYDNQPLQQPIALPDPDLAHSRIQAGYLATLHGQPSAVLLLSRFPGYAGPVDLLIAIDRDGRVIASRVLQQQETPGLGARIAEPGNTWLQGFNGHGQGNTPDSAWALKRDNGQFDQLAGASITSRAVIHAIQDALRYFDQHAPQWLKEAPLRE</sequence>
<protein>
    <recommendedName>
        <fullName evidence="6">Ion-translocating oxidoreductase complex subunit G</fullName>
        <ecNumber evidence="6">7.-.-.-</ecNumber>
    </recommendedName>
    <alternativeName>
        <fullName evidence="6">Rnf electron transport complex subunit G</fullName>
    </alternativeName>
</protein>
<dbReference type="GO" id="GO:0005886">
    <property type="term" value="C:plasma membrane"/>
    <property type="evidence" value="ECO:0007669"/>
    <property type="project" value="UniProtKB-SubCell"/>
</dbReference>
<evidence type="ECO:0000256" key="4">
    <source>
        <dbReference type="ARBA" id="ARBA00022643"/>
    </source>
</evidence>
<dbReference type="PIRSF" id="PIRSF006091">
    <property type="entry name" value="E_trnsport_RnfG"/>
    <property type="match status" value="1"/>
</dbReference>
<dbReference type="GO" id="GO:0009055">
    <property type="term" value="F:electron transfer activity"/>
    <property type="evidence" value="ECO:0007669"/>
    <property type="project" value="InterPro"/>
</dbReference>
<keyword evidence="4 6" id="KW-0288">FMN</keyword>
<dbReference type="AlphaFoldDB" id="A0A177SGY4"/>
<dbReference type="GO" id="GO:0010181">
    <property type="term" value="F:FMN binding"/>
    <property type="evidence" value="ECO:0007669"/>
    <property type="project" value="InterPro"/>
</dbReference>
<keyword evidence="6" id="KW-0997">Cell inner membrane</keyword>
<organism evidence="8 9">
    <name type="scientific">Pseudomonas putida</name>
    <name type="common">Arthrobacter siderocapsulatus</name>
    <dbReference type="NCBI Taxonomy" id="303"/>
    <lineage>
        <taxon>Bacteria</taxon>
        <taxon>Pseudomonadati</taxon>
        <taxon>Pseudomonadota</taxon>
        <taxon>Gammaproteobacteria</taxon>
        <taxon>Pseudomonadales</taxon>
        <taxon>Pseudomonadaceae</taxon>
        <taxon>Pseudomonas</taxon>
    </lineage>
</organism>
<keyword evidence="6" id="KW-1278">Translocase</keyword>
<proteinExistence type="inferred from homology"/>
<evidence type="ECO:0000256" key="6">
    <source>
        <dbReference type="HAMAP-Rule" id="MF_00479"/>
    </source>
</evidence>
<comment type="subcellular location">
    <subcellularLocation>
        <location evidence="6">Cell inner membrane</location>
        <topology evidence="6">Single-pass membrane protein</topology>
    </subcellularLocation>
</comment>
<keyword evidence="5 6" id="KW-0249">Electron transport</keyword>
<dbReference type="RefSeq" id="WP_064303662.1">
    <property type="nucleotide sequence ID" value="NZ_LUCV01000030.1"/>
</dbReference>
<dbReference type="Proteomes" id="UP000077752">
    <property type="component" value="Unassembled WGS sequence"/>
</dbReference>
<dbReference type="EMBL" id="LUCV01000030">
    <property type="protein sequence ID" value="OAI88478.1"/>
    <property type="molecule type" value="Genomic_DNA"/>
</dbReference>
<dbReference type="InterPro" id="IPR010209">
    <property type="entry name" value="Ion_transpt_RnfG/RsxG"/>
</dbReference>
<dbReference type="InterPro" id="IPR007329">
    <property type="entry name" value="FMN-bd"/>
</dbReference>
<comment type="caution">
    <text evidence="8">The sequence shown here is derived from an EMBL/GenBank/DDBJ whole genome shotgun (WGS) entry which is preliminary data.</text>
</comment>
<keyword evidence="6" id="KW-0472">Membrane</keyword>
<keyword evidence="2 6" id="KW-0597">Phosphoprotein</keyword>
<comment type="cofactor">
    <cofactor evidence="6">
        <name>FMN</name>
        <dbReference type="ChEBI" id="CHEBI:58210"/>
    </cofactor>
</comment>
<dbReference type="HAMAP" id="MF_00479">
    <property type="entry name" value="RsxG_RnfG"/>
    <property type="match status" value="1"/>
</dbReference>
<name>A0A177SGY4_PSEPU</name>
<keyword evidence="3 6" id="KW-0285">Flavoprotein</keyword>
<dbReference type="EC" id="7.-.-.-" evidence="6"/>
<keyword evidence="6" id="KW-1133">Transmembrane helix</keyword>
<keyword evidence="1 6" id="KW-0813">Transport</keyword>
<comment type="subunit">
    <text evidence="6">The complex is composed of six subunits: RnfA, RnfB, RnfC, RnfD, RnfE and RnfG.</text>
</comment>
<reference evidence="8 9" key="1">
    <citation type="submission" date="2016-03" db="EMBL/GenBank/DDBJ databases">
        <title>Draft Genome Assembly of Pseudomonas putida strain CBF10-2.</title>
        <authorList>
            <person name="Iyer R.S."/>
            <person name="Damania A."/>
        </authorList>
    </citation>
    <scope>NUCLEOTIDE SEQUENCE [LARGE SCALE GENOMIC DNA]</scope>
    <source>
        <strain evidence="8 9">CBF10-2</strain>
    </source>
</reference>
<evidence type="ECO:0000259" key="7">
    <source>
        <dbReference type="SMART" id="SM00900"/>
    </source>
</evidence>
<evidence type="ECO:0000313" key="8">
    <source>
        <dbReference type="EMBL" id="OAI88478.1"/>
    </source>
</evidence>
<comment type="function">
    <text evidence="6">Part of a membrane-bound complex that couples electron transfer with translocation of ions across the membrane.</text>
</comment>
<evidence type="ECO:0000256" key="1">
    <source>
        <dbReference type="ARBA" id="ARBA00022448"/>
    </source>
</evidence>
<comment type="similarity">
    <text evidence="6">Belongs to the RnfG family.</text>
</comment>
<dbReference type="NCBIfam" id="TIGR01947">
    <property type="entry name" value="rnfG"/>
    <property type="match status" value="1"/>
</dbReference>
<keyword evidence="6" id="KW-1003">Cell membrane</keyword>
<dbReference type="GO" id="GO:0022900">
    <property type="term" value="P:electron transport chain"/>
    <property type="evidence" value="ECO:0007669"/>
    <property type="project" value="UniProtKB-UniRule"/>
</dbReference>
<dbReference type="PANTHER" id="PTHR36118">
    <property type="entry name" value="ION-TRANSLOCATING OXIDOREDUCTASE COMPLEX SUBUNIT G"/>
    <property type="match status" value="1"/>
</dbReference>
<accession>A0A177SGY4</accession>
<evidence type="ECO:0000313" key="9">
    <source>
        <dbReference type="Proteomes" id="UP000077752"/>
    </source>
</evidence>